<dbReference type="EMBL" id="CAJVQA010009570">
    <property type="protein sequence ID" value="CAG8687346.1"/>
    <property type="molecule type" value="Genomic_DNA"/>
</dbReference>
<evidence type="ECO:0000313" key="1">
    <source>
        <dbReference type="EMBL" id="CAG8687346.1"/>
    </source>
</evidence>
<protein>
    <submittedName>
        <fullName evidence="1">6257_t:CDS:1</fullName>
    </submittedName>
</protein>
<gene>
    <name evidence="1" type="ORF">CPELLU_LOCUS11095</name>
</gene>
<comment type="caution">
    <text evidence="1">The sequence shown here is derived from an EMBL/GenBank/DDBJ whole genome shotgun (WGS) entry which is preliminary data.</text>
</comment>
<reference evidence="1" key="1">
    <citation type="submission" date="2021-06" db="EMBL/GenBank/DDBJ databases">
        <authorList>
            <person name="Kallberg Y."/>
            <person name="Tangrot J."/>
            <person name="Rosling A."/>
        </authorList>
    </citation>
    <scope>NUCLEOTIDE SEQUENCE</scope>
    <source>
        <strain evidence="1">FL966</strain>
    </source>
</reference>
<accession>A0A9N9ENR6</accession>
<proteinExistence type="predicted"/>
<feature type="non-terminal residue" evidence="1">
    <location>
        <position position="202"/>
    </location>
</feature>
<dbReference type="AlphaFoldDB" id="A0A9N9ENR6"/>
<keyword evidence="2" id="KW-1185">Reference proteome</keyword>
<name>A0A9N9ENR6_9GLOM</name>
<sequence>LAATILISLSKNLEWAITTFAIVTEFSSLPLKPDLKYTQRPGQYPIPNDYQIEAFWGRNEKNHVQSSIDYVEGTPYFKIKWIHNEQNYIIVSQTSPSDAFNKYCNVRYFRKNTAISGILIFGLQLYEELTKVVPKKNRPRFIKPLSDLSNSSHRKKIKKAGKSLFNDFEKKKKIWHPTDNPRLKELVLEAGEQPWLIKFEED</sequence>
<dbReference type="Proteomes" id="UP000789759">
    <property type="component" value="Unassembled WGS sequence"/>
</dbReference>
<organism evidence="1 2">
    <name type="scientific">Cetraspora pellucida</name>
    <dbReference type="NCBI Taxonomy" id="1433469"/>
    <lineage>
        <taxon>Eukaryota</taxon>
        <taxon>Fungi</taxon>
        <taxon>Fungi incertae sedis</taxon>
        <taxon>Mucoromycota</taxon>
        <taxon>Glomeromycotina</taxon>
        <taxon>Glomeromycetes</taxon>
        <taxon>Diversisporales</taxon>
        <taxon>Gigasporaceae</taxon>
        <taxon>Cetraspora</taxon>
    </lineage>
</organism>
<dbReference type="OrthoDB" id="2413621at2759"/>
<evidence type="ECO:0000313" key="2">
    <source>
        <dbReference type="Proteomes" id="UP000789759"/>
    </source>
</evidence>